<dbReference type="Proteomes" id="UP000318758">
    <property type="component" value="Chromosome"/>
</dbReference>
<dbReference type="RefSeq" id="WP_033538490.1">
    <property type="nucleotide sequence ID" value="NZ_CP041153.1"/>
</dbReference>
<organism evidence="1 2">
    <name type="scientific">Shewanella marisflavi</name>
    <dbReference type="NCBI Taxonomy" id="260364"/>
    <lineage>
        <taxon>Bacteria</taxon>
        <taxon>Pseudomonadati</taxon>
        <taxon>Pseudomonadota</taxon>
        <taxon>Gammaproteobacteria</taxon>
        <taxon>Alteromonadales</taxon>
        <taxon>Shewanellaceae</taxon>
        <taxon>Shewanella</taxon>
    </lineage>
</organism>
<name>A0ABX5WNG4_9GAMM</name>
<evidence type="ECO:0000313" key="2">
    <source>
        <dbReference type="Proteomes" id="UP000318758"/>
    </source>
</evidence>
<keyword evidence="2" id="KW-1185">Reference proteome</keyword>
<protein>
    <submittedName>
        <fullName evidence="1">Uncharacterized protein</fullName>
    </submittedName>
</protein>
<dbReference type="EMBL" id="CP041153">
    <property type="protein sequence ID" value="QDF75937.1"/>
    <property type="molecule type" value="Genomic_DNA"/>
</dbReference>
<proteinExistence type="predicted"/>
<reference evidence="1 2" key="1">
    <citation type="submission" date="2019-06" db="EMBL/GenBank/DDBJ databases">
        <title>Complete genome of Shewanella marisflavi ECSMB14101, a mussel settlement-inducing bacterium isolated from East China Sea.</title>
        <authorList>
            <person name="Yang J."/>
            <person name="Liang X."/>
            <person name="Chang R."/>
            <person name="Peng L."/>
        </authorList>
    </citation>
    <scope>NUCLEOTIDE SEQUENCE [LARGE SCALE GENOMIC DNA]</scope>
    <source>
        <strain evidence="1 2">ECSMB14101</strain>
    </source>
</reference>
<sequence>MENVDGMSELNKIIKLIKEGICNTKEITEEERLAEYQASDAGKAQLNAEIDLLENCTDDELKFCNRHIVMMGIDPSPAFLKIKSWIDSNQPKNYKYPDDLDGNEFIAVLLKGAFLEGNAFPSLRNHKANHRPTVINNTENLTLLKQVKETSVSEVARKHGIGRQVVQSRLKRFAETLGVTYTELKEQDITVTCNMLYFKGKKAF</sequence>
<evidence type="ECO:0000313" key="1">
    <source>
        <dbReference type="EMBL" id="QDF75937.1"/>
    </source>
</evidence>
<accession>A0ABX5WNG4</accession>
<gene>
    <name evidence="1" type="ORF">FGA12_12715</name>
</gene>